<organism evidence="3 4">
    <name type="scientific">Actinomadura harenae</name>
    <dbReference type="NCBI Taxonomy" id="2483351"/>
    <lineage>
        <taxon>Bacteria</taxon>
        <taxon>Bacillati</taxon>
        <taxon>Actinomycetota</taxon>
        <taxon>Actinomycetes</taxon>
        <taxon>Streptosporangiales</taxon>
        <taxon>Thermomonosporaceae</taxon>
        <taxon>Actinomadura</taxon>
    </lineage>
</organism>
<dbReference type="Pfam" id="PF00496">
    <property type="entry name" value="SBP_bac_5"/>
    <property type="match status" value="1"/>
</dbReference>
<dbReference type="PANTHER" id="PTHR30290:SF83">
    <property type="entry name" value="ABC TRANSPORTER SUBSTRATE-BINDING PROTEIN"/>
    <property type="match status" value="1"/>
</dbReference>
<dbReference type="InterPro" id="IPR039424">
    <property type="entry name" value="SBP_5"/>
</dbReference>
<accession>A0A3M2MBC3</accession>
<evidence type="ECO:0000256" key="1">
    <source>
        <dbReference type="SAM" id="SignalP"/>
    </source>
</evidence>
<dbReference type="AlphaFoldDB" id="A0A3M2MBC3"/>
<evidence type="ECO:0000259" key="2">
    <source>
        <dbReference type="Pfam" id="PF00496"/>
    </source>
</evidence>
<feature type="signal peptide" evidence="1">
    <location>
        <begin position="1"/>
        <end position="21"/>
    </location>
</feature>
<dbReference type="PANTHER" id="PTHR30290">
    <property type="entry name" value="PERIPLASMIC BINDING COMPONENT OF ABC TRANSPORTER"/>
    <property type="match status" value="1"/>
</dbReference>
<dbReference type="Proteomes" id="UP000282674">
    <property type="component" value="Unassembled WGS sequence"/>
</dbReference>
<feature type="chain" id="PRO_5018235178" evidence="1">
    <location>
        <begin position="22"/>
        <end position="574"/>
    </location>
</feature>
<comment type="caution">
    <text evidence="3">The sequence shown here is derived from an EMBL/GenBank/DDBJ whole genome shotgun (WGS) entry which is preliminary data.</text>
</comment>
<dbReference type="GO" id="GO:0043190">
    <property type="term" value="C:ATP-binding cassette (ABC) transporter complex"/>
    <property type="evidence" value="ECO:0007669"/>
    <property type="project" value="InterPro"/>
</dbReference>
<dbReference type="OrthoDB" id="5240629at2"/>
<dbReference type="InterPro" id="IPR030678">
    <property type="entry name" value="Peptide/Ni-bd"/>
</dbReference>
<dbReference type="GO" id="GO:0015833">
    <property type="term" value="P:peptide transport"/>
    <property type="evidence" value="ECO:0007669"/>
    <property type="project" value="TreeGrafter"/>
</dbReference>
<dbReference type="PIRSF" id="PIRSF002741">
    <property type="entry name" value="MppA"/>
    <property type="match status" value="1"/>
</dbReference>
<dbReference type="Gene3D" id="3.40.190.10">
    <property type="entry name" value="Periplasmic binding protein-like II"/>
    <property type="match status" value="1"/>
</dbReference>
<protein>
    <submittedName>
        <fullName evidence="3">ABC transporter substrate-binding protein</fullName>
    </submittedName>
</protein>
<gene>
    <name evidence="3" type="ORF">EBO15_04100</name>
</gene>
<dbReference type="PROSITE" id="PS51257">
    <property type="entry name" value="PROKAR_LIPOPROTEIN"/>
    <property type="match status" value="1"/>
</dbReference>
<dbReference type="InterPro" id="IPR000914">
    <property type="entry name" value="SBP_5_dom"/>
</dbReference>
<feature type="domain" description="Solute-binding protein family 5" evidence="2">
    <location>
        <begin position="98"/>
        <end position="486"/>
    </location>
</feature>
<dbReference type="CDD" id="cd08506">
    <property type="entry name" value="PBP2_clavulanate_OppA2"/>
    <property type="match status" value="1"/>
</dbReference>
<dbReference type="GO" id="GO:1904680">
    <property type="term" value="F:peptide transmembrane transporter activity"/>
    <property type="evidence" value="ECO:0007669"/>
    <property type="project" value="TreeGrafter"/>
</dbReference>
<sequence length="574" mass="60676">MRLRPFVLLGSALLAATSAVAGCGGGSGSGGGAASDVASDAAFDAKTCQGGTLTVLNQGGLGKFDPATLYTSGGGALPSLVYRTLTTRQRVPGQDGTKPVPDLATDLGTPGDNARTWKYTLRDGLKFEDGTPITSKDVKYGIERSFAPELPGGAPYLHDWLVDGTGYQGPYKGADLKSIETPDDRTIVFKLRAPHGDFPYLATATQFSPVPKARDTGVKYQNAPVSSGPYKVEKYEVGKRLVLVRNTSWSRAVDDQRLACPDRIEITAGLDATVIDQRLSSGSGADAKAITTDTSVGPEQLARVGGDPNLAKRVARGVFGETKYLAFDTTKKPFDDIRVRQAVAYAVNRQSVINAIGGSELASPATTFLPDGKAFGQQPYDYFPAGETGNPAKAKELLAQAGYGNGLTVDLAYPNVDTDGIGPKVAPAVQDALKQAGITVKPKPFSDDDYRNVTGKPSTQPALSLQTWGADWPAGGPFLTPVFDGRQILTGGGNYNLAQLNDPAVNKEIDRINTITDAAQAAPRWGALDATIGKQALVVPLFHPKTVALFGKDVKNAYVDEWRGWYDVSSVSVK</sequence>
<evidence type="ECO:0000313" key="3">
    <source>
        <dbReference type="EMBL" id="RMI47084.1"/>
    </source>
</evidence>
<dbReference type="EMBL" id="RFFG01000005">
    <property type="protein sequence ID" value="RMI47084.1"/>
    <property type="molecule type" value="Genomic_DNA"/>
</dbReference>
<evidence type="ECO:0000313" key="4">
    <source>
        <dbReference type="Proteomes" id="UP000282674"/>
    </source>
</evidence>
<dbReference type="RefSeq" id="WP_122192947.1">
    <property type="nucleotide sequence ID" value="NZ_JBHSKC010000003.1"/>
</dbReference>
<reference evidence="3 4" key="1">
    <citation type="submission" date="2018-10" db="EMBL/GenBank/DDBJ databases">
        <title>Isolation from soil.</title>
        <authorList>
            <person name="Hu J."/>
        </authorList>
    </citation>
    <scope>NUCLEOTIDE SEQUENCE [LARGE SCALE GENOMIC DNA]</scope>
    <source>
        <strain evidence="3 4">NEAU-Ht49</strain>
    </source>
</reference>
<keyword evidence="1" id="KW-0732">Signal</keyword>
<name>A0A3M2MBC3_9ACTN</name>
<proteinExistence type="predicted"/>
<keyword evidence="4" id="KW-1185">Reference proteome</keyword>
<dbReference type="Gene3D" id="3.10.105.10">
    <property type="entry name" value="Dipeptide-binding Protein, Domain 3"/>
    <property type="match status" value="1"/>
</dbReference>
<dbReference type="SUPFAM" id="SSF53850">
    <property type="entry name" value="Periplasmic binding protein-like II"/>
    <property type="match status" value="1"/>
</dbReference>
<dbReference type="GO" id="GO:0042597">
    <property type="term" value="C:periplasmic space"/>
    <property type="evidence" value="ECO:0007669"/>
    <property type="project" value="UniProtKB-ARBA"/>
</dbReference>